<feature type="transmembrane region" description="Helical" evidence="9">
    <location>
        <begin position="218"/>
        <end position="237"/>
    </location>
</feature>
<feature type="compositionally biased region" description="Basic and acidic residues" evidence="8">
    <location>
        <begin position="457"/>
        <end position="471"/>
    </location>
</feature>
<dbReference type="PROSITE" id="PS50929">
    <property type="entry name" value="ABC_TM1F"/>
    <property type="match status" value="2"/>
</dbReference>
<dbReference type="SUPFAM" id="SSF90123">
    <property type="entry name" value="ABC transporter transmembrane region"/>
    <property type="match status" value="2"/>
</dbReference>
<dbReference type="GO" id="GO:0005743">
    <property type="term" value="C:mitochondrial inner membrane"/>
    <property type="evidence" value="ECO:0007669"/>
    <property type="project" value="TreeGrafter"/>
</dbReference>
<dbReference type="GO" id="GO:0090374">
    <property type="term" value="P:oligopeptide export from mitochondrion"/>
    <property type="evidence" value="ECO:0007669"/>
    <property type="project" value="TreeGrafter"/>
</dbReference>
<dbReference type="CDD" id="cd03249">
    <property type="entry name" value="ABC_MTABC3_MDL1_MDL2"/>
    <property type="match status" value="1"/>
</dbReference>
<feature type="transmembrane region" description="Helical" evidence="9">
    <location>
        <begin position="745"/>
        <end position="769"/>
    </location>
</feature>
<evidence type="ECO:0000256" key="2">
    <source>
        <dbReference type="ARBA" id="ARBA00007577"/>
    </source>
</evidence>
<keyword evidence="6 9" id="KW-1133">Transmembrane helix</keyword>
<accession>A0A0B7JU39</accession>
<protein>
    <submittedName>
        <fullName evidence="12">Uncharacterized protein</fullName>
    </submittedName>
</protein>
<evidence type="ECO:0000256" key="7">
    <source>
        <dbReference type="ARBA" id="ARBA00023136"/>
    </source>
</evidence>
<dbReference type="PANTHER" id="PTHR43394:SF1">
    <property type="entry name" value="ATP-BINDING CASSETTE SUB-FAMILY B MEMBER 10, MITOCHONDRIAL"/>
    <property type="match status" value="1"/>
</dbReference>
<dbReference type="Gene3D" id="3.40.50.300">
    <property type="entry name" value="P-loop containing nucleotide triphosphate hydrolases"/>
    <property type="match status" value="2"/>
</dbReference>
<dbReference type="GO" id="GO:0015421">
    <property type="term" value="F:ABC-type oligopeptide transporter activity"/>
    <property type="evidence" value="ECO:0007669"/>
    <property type="project" value="TreeGrafter"/>
</dbReference>
<dbReference type="CDD" id="cd18577">
    <property type="entry name" value="ABC_6TM_Pgp_ABCB1_D1_like"/>
    <property type="match status" value="1"/>
</dbReference>
<evidence type="ECO:0000256" key="8">
    <source>
        <dbReference type="SAM" id="MobiDB-lite"/>
    </source>
</evidence>
<dbReference type="FunFam" id="3.40.50.300:FF:000913">
    <property type="entry name" value="ABC multidrug transporter SitT"/>
    <property type="match status" value="1"/>
</dbReference>
<keyword evidence="3 9" id="KW-0812">Transmembrane</keyword>
<dbReference type="GO" id="GO:0005524">
    <property type="term" value="F:ATP binding"/>
    <property type="evidence" value="ECO:0007669"/>
    <property type="project" value="UniProtKB-KW"/>
</dbReference>
<comment type="similarity">
    <text evidence="2">Belongs to the ABC transporter superfamily. ABCB family. Multidrug resistance exporter (TC 3.A.1.201) subfamily.</text>
</comment>
<gene>
    <name evidence="12" type="ORF">BN869_000002235_1</name>
</gene>
<dbReference type="PANTHER" id="PTHR43394">
    <property type="entry name" value="ATP-DEPENDENT PERMEASE MDL1, MITOCHONDRIAL"/>
    <property type="match status" value="1"/>
</dbReference>
<dbReference type="InterPro" id="IPR036640">
    <property type="entry name" value="ABC1_TM_sf"/>
</dbReference>
<feature type="transmembrane region" description="Helical" evidence="9">
    <location>
        <begin position="192"/>
        <end position="212"/>
    </location>
</feature>
<evidence type="ECO:0000259" key="10">
    <source>
        <dbReference type="PROSITE" id="PS50893"/>
    </source>
</evidence>
<dbReference type="InterPro" id="IPR039421">
    <property type="entry name" value="Type_1_exporter"/>
</dbReference>
<sequence length="1317" mass="144867">MDNKEIPTENTGSVDAKTSNVPVQVTGTAILDTPKQSTTTKSKRKASVKDYLRIFTYAEKTDVYLIIVGTLASMAAGATLPILNVVFGRLVETFNDYATPGKTQDRVSFDGLLNRYALYIFALFIGRFVFSYISKLAFSVIGIRMSAAIRLDYLKHLFAQTVHVLDRMPPGAAAGTITATANVLQIGISEKLGTLVQFLATILAAIIVAFTYSWSLTLVTGSLLVFVAIVGVVLVPFMTKKHQKTFEAEQMASSIANEAFGSIRMIMAYSAQARVGERFSKWANEAKKHGQGVAPIVALQFGLIFFGVYATFGLAFWFGTKSFREGRIESVGIIVIVLMSVMLMVLSIQGLFTPFIAVNKAMVAACEFFSVVDTPPQKSGRLKEPDVSATDDIFFRAVDFAYPGRAHVKVLDDLDLRIEAGKVTALVGPSGSGKSTVIGLIERWYDLHGDSPVTTATKEEDQAANERELRTGRSNSIQESTSPAAVQLRGRVEVSGHDIFDIDLKWWRCQIGLVQQEPFLFNDTIYNNVAHGLIGSSLEAETEDQQRELIEEACREAFADEFIQRLPDGYHTMVGDSGTKLSGGQRQRISIARAIVKKPKILVLDEATSSIDVRGERIVQAALERASIGRTTITIAHRLSTIQKADRIVVLRKGKVVEEGTHRSLLGIEGGVYSGLVATQNLAMDDEKLDTDLQELKDIESHLSNERDDGGEATEGSTNIYKSGYKPQGLLGSFGRLLYELKSQFPLYMATVFFAMCAAAGTPLQAYLFAKIIVVFQYVDDMDRFTTQANFWSLMWVVLAIGTGFAQFGLQFVSNHLAVYISATYRMQYFNGLISQKVSFFDDEDNSVGTLTAKLGSDPRQLEELLGVNMAQVYMAIFNLSGSIAIAFAFGWKLALVAVCVTVPLGFLAGFYRLRHELQFEALSHAVFEESSKFAAESISAFRTVTSLTLEDTICRRYRELLSHHASKASRKSRWTSLILAFSDSMAMACQALIFWYGGKLLGSHEYEVFNFFVCYMAVISGAEAAGLAFSYGPNAAQASAAANRILGIRESKNINEVNQNDHIETAQNGIKIEFQHVWFKYPTRNIPIFEDLSITIEKGQYAAFVGSSGSGKTTIISLLERFYDVNRGKILTNGTNIMSVGIDEYRKQISLVAQDPTIFQGTIRENIVLGVEAETTDEQVKAACRDASIHDFISSLPDGYNTEIGSKGVDLSGGQKQRIAIARALIRNPQLLLLDEATSSLDSESARLVQAAFEKVSKGRTMIVIAHQLSTIQNADVIFVLGEGKVLEKGNHIELLKRKNIYWNMVSTAITGQTFC</sequence>
<dbReference type="SMART" id="SM00382">
    <property type="entry name" value="AAA"/>
    <property type="match status" value="2"/>
</dbReference>
<feature type="transmembrane region" description="Helical" evidence="9">
    <location>
        <begin position="63"/>
        <end position="87"/>
    </location>
</feature>
<name>A0A0B7JU39_BIOOC</name>
<feature type="domain" description="ABC transporter" evidence="10">
    <location>
        <begin position="395"/>
        <end position="678"/>
    </location>
</feature>
<dbReference type="Pfam" id="PF00664">
    <property type="entry name" value="ABC_membrane"/>
    <property type="match status" value="2"/>
</dbReference>
<feature type="domain" description="ABC transmembrane type-1" evidence="11">
    <location>
        <begin position="750"/>
        <end position="1038"/>
    </location>
</feature>
<evidence type="ECO:0000256" key="1">
    <source>
        <dbReference type="ARBA" id="ARBA00004141"/>
    </source>
</evidence>
<feature type="region of interest" description="Disordered" evidence="8">
    <location>
        <begin position="451"/>
        <end position="482"/>
    </location>
</feature>
<dbReference type="InterPro" id="IPR003439">
    <property type="entry name" value="ABC_transporter-like_ATP-bd"/>
</dbReference>
<dbReference type="Gene3D" id="1.20.1560.10">
    <property type="entry name" value="ABC transporter type 1, transmembrane domain"/>
    <property type="match status" value="1"/>
</dbReference>
<dbReference type="EMBL" id="CDPU01000004">
    <property type="protein sequence ID" value="CEO46180.1"/>
    <property type="molecule type" value="Genomic_DNA"/>
</dbReference>
<feature type="compositionally biased region" description="Polar residues" evidence="8">
    <location>
        <begin position="472"/>
        <end position="482"/>
    </location>
</feature>
<keyword evidence="7 9" id="KW-0472">Membrane</keyword>
<feature type="transmembrane region" description="Helical" evidence="9">
    <location>
        <begin position="789"/>
        <end position="810"/>
    </location>
</feature>
<dbReference type="PROSITE" id="PS00211">
    <property type="entry name" value="ABC_TRANSPORTER_1"/>
    <property type="match status" value="2"/>
</dbReference>
<dbReference type="Pfam" id="PF00005">
    <property type="entry name" value="ABC_tran"/>
    <property type="match status" value="3"/>
</dbReference>
<evidence type="ECO:0000256" key="3">
    <source>
        <dbReference type="ARBA" id="ARBA00022692"/>
    </source>
</evidence>
<feature type="domain" description="ABC transmembrane type-1" evidence="11">
    <location>
        <begin position="67"/>
        <end position="360"/>
    </location>
</feature>
<evidence type="ECO:0000256" key="5">
    <source>
        <dbReference type="ARBA" id="ARBA00022840"/>
    </source>
</evidence>
<organism evidence="12">
    <name type="scientific">Bionectria ochroleuca</name>
    <name type="common">Gliocladium roseum</name>
    <dbReference type="NCBI Taxonomy" id="29856"/>
    <lineage>
        <taxon>Eukaryota</taxon>
        <taxon>Fungi</taxon>
        <taxon>Dikarya</taxon>
        <taxon>Ascomycota</taxon>
        <taxon>Pezizomycotina</taxon>
        <taxon>Sordariomycetes</taxon>
        <taxon>Hypocreomycetidae</taxon>
        <taxon>Hypocreales</taxon>
        <taxon>Bionectriaceae</taxon>
        <taxon>Clonostachys</taxon>
    </lineage>
</organism>
<feature type="transmembrane region" description="Helical" evidence="9">
    <location>
        <begin position="296"/>
        <end position="319"/>
    </location>
</feature>
<evidence type="ECO:0000256" key="4">
    <source>
        <dbReference type="ARBA" id="ARBA00022741"/>
    </source>
</evidence>
<evidence type="ECO:0000313" key="12">
    <source>
        <dbReference type="EMBL" id="CEO46180.1"/>
    </source>
</evidence>
<feature type="transmembrane region" description="Helical" evidence="9">
    <location>
        <begin position="1009"/>
        <end position="1030"/>
    </location>
</feature>
<dbReference type="GO" id="GO:0016887">
    <property type="term" value="F:ATP hydrolysis activity"/>
    <property type="evidence" value="ECO:0007669"/>
    <property type="project" value="InterPro"/>
</dbReference>
<dbReference type="InterPro" id="IPR011527">
    <property type="entry name" value="ABC1_TM_dom"/>
</dbReference>
<dbReference type="PROSITE" id="PS50893">
    <property type="entry name" value="ABC_TRANSPORTER_2"/>
    <property type="match status" value="2"/>
</dbReference>
<comment type="subcellular location">
    <subcellularLocation>
        <location evidence="1">Membrane</location>
        <topology evidence="1">Multi-pass membrane protein</topology>
    </subcellularLocation>
</comment>
<dbReference type="CDD" id="cd18578">
    <property type="entry name" value="ABC_6TM_Pgp_ABCB1_D2_like"/>
    <property type="match status" value="1"/>
</dbReference>
<feature type="transmembrane region" description="Helical" evidence="9">
    <location>
        <begin position="894"/>
        <end position="914"/>
    </location>
</feature>
<dbReference type="InterPro" id="IPR017871">
    <property type="entry name" value="ABC_transporter-like_CS"/>
</dbReference>
<evidence type="ECO:0000256" key="6">
    <source>
        <dbReference type="ARBA" id="ARBA00022989"/>
    </source>
</evidence>
<evidence type="ECO:0000259" key="11">
    <source>
        <dbReference type="PROSITE" id="PS50929"/>
    </source>
</evidence>
<keyword evidence="5" id="KW-0067">ATP-binding</keyword>
<proteinExistence type="inferred from homology"/>
<dbReference type="SUPFAM" id="SSF52540">
    <property type="entry name" value="P-loop containing nucleoside triphosphate hydrolases"/>
    <property type="match status" value="3"/>
</dbReference>
<feature type="domain" description="ABC transporter" evidence="10">
    <location>
        <begin position="1073"/>
        <end position="1309"/>
    </location>
</feature>
<feature type="transmembrane region" description="Helical" evidence="9">
    <location>
        <begin position="978"/>
        <end position="997"/>
    </location>
</feature>
<evidence type="ECO:0000256" key="9">
    <source>
        <dbReference type="SAM" id="Phobius"/>
    </source>
</evidence>
<feature type="transmembrane region" description="Helical" evidence="9">
    <location>
        <begin position="331"/>
        <end position="352"/>
    </location>
</feature>
<dbReference type="InterPro" id="IPR027417">
    <property type="entry name" value="P-loop_NTPase"/>
</dbReference>
<dbReference type="InterPro" id="IPR003593">
    <property type="entry name" value="AAA+_ATPase"/>
</dbReference>
<keyword evidence="4" id="KW-0547">Nucleotide-binding</keyword>
<feature type="transmembrane region" description="Helical" evidence="9">
    <location>
        <begin position="116"/>
        <end position="141"/>
    </location>
</feature>
<reference evidence="12" key="1">
    <citation type="submission" date="2015-01" db="EMBL/GenBank/DDBJ databases">
        <authorList>
            <person name="Durling Mikael"/>
        </authorList>
    </citation>
    <scope>NUCLEOTIDE SEQUENCE</scope>
</reference>